<evidence type="ECO:0000313" key="1">
    <source>
        <dbReference type="EMBL" id="EXY90044.1"/>
    </source>
</evidence>
<name>A0A015U063_BACFG</name>
<comment type="caution">
    <text evidence="1">The sequence shown here is derived from an EMBL/GenBank/DDBJ whole genome shotgun (WGS) entry which is preliminary data.</text>
</comment>
<protein>
    <submittedName>
        <fullName evidence="1">Uncharacterized protein</fullName>
    </submittedName>
</protein>
<dbReference type="EMBL" id="JGDB01000202">
    <property type="protein sequence ID" value="EXY90044.1"/>
    <property type="molecule type" value="Genomic_DNA"/>
</dbReference>
<sequence length="46" mass="5197">MNMFHPLKYNIEILNRSVASSIKAFPLLIQLGNPYFMGKLSPMEAA</sequence>
<organism evidence="1 2">
    <name type="scientific">Bacteroides fragilis str. 3998T(B)3</name>
    <dbReference type="NCBI Taxonomy" id="1339316"/>
    <lineage>
        <taxon>Bacteria</taxon>
        <taxon>Pseudomonadati</taxon>
        <taxon>Bacteroidota</taxon>
        <taxon>Bacteroidia</taxon>
        <taxon>Bacteroidales</taxon>
        <taxon>Bacteroidaceae</taxon>
        <taxon>Bacteroides</taxon>
    </lineage>
</organism>
<proteinExistence type="predicted"/>
<dbReference type="Proteomes" id="UP000020773">
    <property type="component" value="Unassembled WGS sequence"/>
</dbReference>
<dbReference type="AlphaFoldDB" id="A0A015U063"/>
<reference evidence="1 2" key="1">
    <citation type="submission" date="2014-02" db="EMBL/GenBank/DDBJ databases">
        <authorList>
            <person name="Sears C."/>
            <person name="Carroll K."/>
            <person name="Sack B.R."/>
            <person name="Qadri F."/>
            <person name="Myers L.L."/>
            <person name="Chung G.-T."/>
            <person name="Escheverria P."/>
            <person name="Fraser C.M."/>
            <person name="Sadzewicz L."/>
            <person name="Shefchek K.A."/>
            <person name="Tallon L."/>
            <person name="Das S.P."/>
            <person name="Daugherty S."/>
            <person name="Mongodin E.F."/>
        </authorList>
    </citation>
    <scope>NUCLEOTIDE SEQUENCE [LARGE SCALE GENOMIC DNA]</scope>
    <source>
        <strain evidence="2">3998T(B)3</strain>
    </source>
</reference>
<evidence type="ECO:0000313" key="2">
    <source>
        <dbReference type="Proteomes" id="UP000020773"/>
    </source>
</evidence>
<accession>A0A015U063</accession>
<gene>
    <name evidence="1" type="ORF">M125_3289</name>
</gene>